<evidence type="ECO:0000313" key="4">
    <source>
        <dbReference type="EMBL" id="OJJ43502.1"/>
    </source>
</evidence>
<evidence type="ECO:0000256" key="1">
    <source>
        <dbReference type="SAM" id="Coils"/>
    </source>
</evidence>
<dbReference type="InterPro" id="IPR011598">
    <property type="entry name" value="bHLH_dom"/>
</dbReference>
<dbReference type="AlphaFoldDB" id="A0A1L9S8L6"/>
<keyword evidence="5" id="KW-1185">Reference proteome</keyword>
<protein>
    <recommendedName>
        <fullName evidence="3">BHLH domain-containing protein</fullName>
    </recommendedName>
</protein>
<sequence length="230" mass="25658">MMPFADPKCLEMNSLSLVGDIPVNAGPWSNNDWANWNIVSPDSPTLAPFQQELIFPFSPDPFGPIMFGVRGIAGTVNKLTTDDTSGSASVEENSLPPSPVKEIQPSNRQAQTRAPSGLGGDDADDEDEQHNQQLQESLRRRQAHNIVEKNYRHSVHSKFIHLREILNQCNGPGDIHMSNSRRAQRPNTLQEACDTILDLQRQVKSLKKELSTLCEATLPAETYKYTLHDE</sequence>
<dbReference type="SUPFAM" id="SSF47459">
    <property type="entry name" value="HLH, helix-loop-helix DNA-binding domain"/>
    <property type="match status" value="1"/>
</dbReference>
<feature type="region of interest" description="Disordered" evidence="2">
    <location>
        <begin position="80"/>
        <end position="136"/>
    </location>
</feature>
<evidence type="ECO:0000256" key="2">
    <source>
        <dbReference type="SAM" id="MobiDB-lite"/>
    </source>
</evidence>
<dbReference type="Gene3D" id="4.10.280.10">
    <property type="entry name" value="Helix-loop-helix DNA-binding domain"/>
    <property type="match status" value="1"/>
</dbReference>
<dbReference type="GO" id="GO:0046983">
    <property type="term" value="F:protein dimerization activity"/>
    <property type="evidence" value="ECO:0007669"/>
    <property type="project" value="InterPro"/>
</dbReference>
<organism evidence="4 5">
    <name type="scientific">Penicilliopsis zonata CBS 506.65</name>
    <dbReference type="NCBI Taxonomy" id="1073090"/>
    <lineage>
        <taxon>Eukaryota</taxon>
        <taxon>Fungi</taxon>
        <taxon>Dikarya</taxon>
        <taxon>Ascomycota</taxon>
        <taxon>Pezizomycotina</taxon>
        <taxon>Eurotiomycetes</taxon>
        <taxon>Eurotiomycetidae</taxon>
        <taxon>Eurotiales</taxon>
        <taxon>Aspergillaceae</taxon>
        <taxon>Penicilliopsis</taxon>
    </lineage>
</organism>
<dbReference type="Pfam" id="PF00010">
    <property type="entry name" value="HLH"/>
    <property type="match status" value="1"/>
</dbReference>
<gene>
    <name evidence="4" type="ORF">ASPZODRAFT_894328</name>
</gene>
<dbReference type="Proteomes" id="UP000184188">
    <property type="component" value="Unassembled WGS sequence"/>
</dbReference>
<evidence type="ECO:0000313" key="5">
    <source>
        <dbReference type="Proteomes" id="UP000184188"/>
    </source>
</evidence>
<proteinExistence type="predicted"/>
<keyword evidence="1" id="KW-0175">Coiled coil</keyword>
<dbReference type="OrthoDB" id="10671374at2759"/>
<dbReference type="GeneID" id="34616820"/>
<feature type="compositionally biased region" description="Polar residues" evidence="2">
    <location>
        <begin position="80"/>
        <end position="92"/>
    </location>
</feature>
<dbReference type="VEuPathDB" id="FungiDB:ASPZODRAFT_894328"/>
<dbReference type="EMBL" id="KV878351">
    <property type="protein sequence ID" value="OJJ43502.1"/>
    <property type="molecule type" value="Genomic_DNA"/>
</dbReference>
<name>A0A1L9S8L6_9EURO</name>
<feature type="coiled-coil region" evidence="1">
    <location>
        <begin position="189"/>
        <end position="216"/>
    </location>
</feature>
<dbReference type="SMART" id="SM00353">
    <property type="entry name" value="HLH"/>
    <property type="match status" value="1"/>
</dbReference>
<feature type="compositionally biased region" description="Polar residues" evidence="2">
    <location>
        <begin position="104"/>
        <end position="114"/>
    </location>
</feature>
<dbReference type="InterPro" id="IPR036638">
    <property type="entry name" value="HLH_DNA-bd_sf"/>
</dbReference>
<feature type="domain" description="BHLH" evidence="3">
    <location>
        <begin position="139"/>
        <end position="199"/>
    </location>
</feature>
<evidence type="ECO:0000259" key="3">
    <source>
        <dbReference type="PROSITE" id="PS50888"/>
    </source>
</evidence>
<reference evidence="5" key="1">
    <citation type="journal article" date="2017" name="Genome Biol.">
        <title>Comparative genomics reveals high biological diversity and specific adaptations in the industrially and medically important fungal genus Aspergillus.</title>
        <authorList>
            <person name="de Vries R.P."/>
            <person name="Riley R."/>
            <person name="Wiebenga A."/>
            <person name="Aguilar-Osorio G."/>
            <person name="Amillis S."/>
            <person name="Uchima C.A."/>
            <person name="Anderluh G."/>
            <person name="Asadollahi M."/>
            <person name="Askin M."/>
            <person name="Barry K."/>
            <person name="Battaglia E."/>
            <person name="Bayram O."/>
            <person name="Benocci T."/>
            <person name="Braus-Stromeyer S.A."/>
            <person name="Caldana C."/>
            <person name="Canovas D."/>
            <person name="Cerqueira G.C."/>
            <person name="Chen F."/>
            <person name="Chen W."/>
            <person name="Choi C."/>
            <person name="Clum A."/>
            <person name="Dos Santos R.A."/>
            <person name="Damasio A.R."/>
            <person name="Diallinas G."/>
            <person name="Emri T."/>
            <person name="Fekete E."/>
            <person name="Flipphi M."/>
            <person name="Freyberg S."/>
            <person name="Gallo A."/>
            <person name="Gournas C."/>
            <person name="Habgood R."/>
            <person name="Hainaut M."/>
            <person name="Harispe M.L."/>
            <person name="Henrissat B."/>
            <person name="Hilden K.S."/>
            <person name="Hope R."/>
            <person name="Hossain A."/>
            <person name="Karabika E."/>
            <person name="Karaffa L."/>
            <person name="Karanyi Z."/>
            <person name="Krasevec N."/>
            <person name="Kuo A."/>
            <person name="Kusch H."/>
            <person name="LaButti K."/>
            <person name="Lagendijk E.L."/>
            <person name="Lapidus A."/>
            <person name="Levasseur A."/>
            <person name="Lindquist E."/>
            <person name="Lipzen A."/>
            <person name="Logrieco A.F."/>
            <person name="MacCabe A."/>
            <person name="Maekelae M.R."/>
            <person name="Malavazi I."/>
            <person name="Melin P."/>
            <person name="Meyer V."/>
            <person name="Mielnichuk N."/>
            <person name="Miskei M."/>
            <person name="Molnar A.P."/>
            <person name="Mule G."/>
            <person name="Ngan C.Y."/>
            <person name="Orejas M."/>
            <person name="Orosz E."/>
            <person name="Ouedraogo J.P."/>
            <person name="Overkamp K.M."/>
            <person name="Park H.-S."/>
            <person name="Perrone G."/>
            <person name="Piumi F."/>
            <person name="Punt P.J."/>
            <person name="Ram A.F."/>
            <person name="Ramon A."/>
            <person name="Rauscher S."/>
            <person name="Record E."/>
            <person name="Riano-Pachon D.M."/>
            <person name="Robert V."/>
            <person name="Roehrig J."/>
            <person name="Ruller R."/>
            <person name="Salamov A."/>
            <person name="Salih N.S."/>
            <person name="Samson R.A."/>
            <person name="Sandor E."/>
            <person name="Sanguinetti M."/>
            <person name="Schuetze T."/>
            <person name="Sepcic K."/>
            <person name="Shelest E."/>
            <person name="Sherlock G."/>
            <person name="Sophianopoulou V."/>
            <person name="Squina F.M."/>
            <person name="Sun H."/>
            <person name="Susca A."/>
            <person name="Todd R.B."/>
            <person name="Tsang A."/>
            <person name="Unkles S.E."/>
            <person name="van de Wiele N."/>
            <person name="van Rossen-Uffink D."/>
            <person name="Oliveira J.V."/>
            <person name="Vesth T.C."/>
            <person name="Visser J."/>
            <person name="Yu J.-H."/>
            <person name="Zhou M."/>
            <person name="Andersen M.R."/>
            <person name="Archer D.B."/>
            <person name="Baker S.E."/>
            <person name="Benoit I."/>
            <person name="Brakhage A.A."/>
            <person name="Braus G.H."/>
            <person name="Fischer R."/>
            <person name="Frisvad J.C."/>
            <person name="Goldman G.H."/>
            <person name="Houbraken J."/>
            <person name="Oakley B."/>
            <person name="Pocsi I."/>
            <person name="Scazzocchio C."/>
            <person name="Seiboth B."/>
            <person name="vanKuyk P.A."/>
            <person name="Wortman J."/>
            <person name="Dyer P.S."/>
            <person name="Grigoriev I.V."/>
        </authorList>
    </citation>
    <scope>NUCLEOTIDE SEQUENCE [LARGE SCALE GENOMIC DNA]</scope>
    <source>
        <strain evidence="5">CBS 506.65</strain>
    </source>
</reference>
<dbReference type="RefSeq" id="XP_022578012.1">
    <property type="nucleotide sequence ID" value="XM_022730356.1"/>
</dbReference>
<dbReference type="PROSITE" id="PS50888">
    <property type="entry name" value="BHLH"/>
    <property type="match status" value="1"/>
</dbReference>
<accession>A0A1L9S8L6</accession>